<evidence type="ECO:0000313" key="1">
    <source>
        <dbReference type="EMBL" id="MBW4661514.1"/>
    </source>
</evidence>
<reference evidence="1" key="2">
    <citation type="journal article" date="2022" name="Microbiol. Resour. Announc.">
        <title>Metagenome Sequencing to Explore Phylogenomics of Terrestrial Cyanobacteria.</title>
        <authorList>
            <person name="Ward R.D."/>
            <person name="Stajich J.E."/>
            <person name="Johansen J.R."/>
            <person name="Huntemann M."/>
            <person name="Clum A."/>
            <person name="Foster B."/>
            <person name="Foster B."/>
            <person name="Roux S."/>
            <person name="Palaniappan K."/>
            <person name="Varghese N."/>
            <person name="Mukherjee S."/>
            <person name="Reddy T.B.K."/>
            <person name="Daum C."/>
            <person name="Copeland A."/>
            <person name="Chen I.A."/>
            <person name="Ivanova N.N."/>
            <person name="Kyrpides N.C."/>
            <person name="Shapiro N."/>
            <person name="Eloe-Fadrosh E.A."/>
            <person name="Pietrasiak N."/>
        </authorList>
    </citation>
    <scope>NUCLEOTIDE SEQUENCE</scope>
    <source>
        <strain evidence="1">UHER 2000/2452</strain>
    </source>
</reference>
<gene>
    <name evidence="1" type="ORF">KME15_22815</name>
</gene>
<dbReference type="Proteomes" id="UP000757435">
    <property type="component" value="Unassembled WGS sequence"/>
</dbReference>
<evidence type="ECO:0000313" key="2">
    <source>
        <dbReference type="Proteomes" id="UP000757435"/>
    </source>
</evidence>
<comment type="caution">
    <text evidence="1">The sequence shown here is derived from an EMBL/GenBank/DDBJ whole genome shotgun (WGS) entry which is preliminary data.</text>
</comment>
<name>A0A951QFE1_9CYAN</name>
<protein>
    <submittedName>
        <fullName evidence="1">Uncharacterized protein</fullName>
    </submittedName>
</protein>
<dbReference type="InterPro" id="IPR043733">
    <property type="entry name" value="DUF5677"/>
</dbReference>
<reference evidence="1" key="1">
    <citation type="submission" date="2021-05" db="EMBL/GenBank/DDBJ databases">
        <authorList>
            <person name="Pietrasiak N."/>
            <person name="Ward R."/>
            <person name="Stajich J.E."/>
            <person name="Kurbessoian T."/>
        </authorList>
    </citation>
    <scope>NUCLEOTIDE SEQUENCE</scope>
    <source>
        <strain evidence="1">UHER 2000/2452</strain>
    </source>
</reference>
<accession>A0A951QFE1</accession>
<sequence>MKLSKTHIPDKNTLCSEFLQRHSILPTPIVQRELSVIYWVVRTKLEVDHDLVNRVDTLNQADPVWALLRSMLDRIFEYIEGAICAYVTGSTAASEIISRTTIESAVNLLFILVDSRDGSHLTQYLSHYFSNEEKEIDRWLNLVDSLDSDAKRVHQLKAIQKKTTLISLKKYIDQALAEFKLPTTEQAVKKWPNIAERFKLLGLELDYRTVYAALCSQTHNDAEDLLNYFVVVSLGNRDLLDKVGLETVNFSRLMMYMGVEYYISAAGGYAVRFELNDALDGISQGRNIILKELEKIANELDSAT</sequence>
<proteinExistence type="predicted"/>
<dbReference type="EMBL" id="JAHHHD010000038">
    <property type="protein sequence ID" value="MBW4661514.1"/>
    <property type="molecule type" value="Genomic_DNA"/>
</dbReference>
<dbReference type="Pfam" id="PF18928">
    <property type="entry name" value="DUF5677"/>
    <property type="match status" value="1"/>
</dbReference>
<dbReference type="AlphaFoldDB" id="A0A951QFE1"/>
<organism evidence="1 2">
    <name type="scientific">Drouetiella hepatica Uher 2000/2452</name>
    <dbReference type="NCBI Taxonomy" id="904376"/>
    <lineage>
        <taxon>Bacteria</taxon>
        <taxon>Bacillati</taxon>
        <taxon>Cyanobacteriota</taxon>
        <taxon>Cyanophyceae</taxon>
        <taxon>Oculatellales</taxon>
        <taxon>Oculatellaceae</taxon>
        <taxon>Drouetiella</taxon>
    </lineage>
</organism>